<keyword evidence="6" id="KW-0029">Amino-acid transport</keyword>
<dbReference type="CDD" id="cd03224">
    <property type="entry name" value="ABC_TM1139_LivF_branched"/>
    <property type="match status" value="1"/>
</dbReference>
<evidence type="ECO:0000256" key="5">
    <source>
        <dbReference type="ARBA" id="ARBA00022840"/>
    </source>
</evidence>
<sequence length="238" mass="26343">MTAPILQVRKLQAQYGATRVLHGIDFDVKPRGITTVLGANGAGKTTTLRAVCGMIRVQGEVLLGGERIDGKATEEIVRRGVAHVPDGRGTFVHLTVEENLRMGAYTRRDKDQVQADFERMYTHFPRLRERRKQQAGLLSGGEQQMLAISRALMLRPKLLLLDEPSFGLAPRIVRELFDILGEINQAEGTSMLLVEQNASMALQLADQAYLLETGRVVIAGSAESIRNDEGVRRSYLGY</sequence>
<evidence type="ECO:0000313" key="9">
    <source>
        <dbReference type="Proteomes" id="UP000070433"/>
    </source>
</evidence>
<reference evidence="8 9" key="1">
    <citation type="journal article" date="2014" name="Int. J. Syst. Evol. Microbiol.">
        <title>Ramlibacter solisilvae sp. nov., isolated from forest soil, and emended description of the genus Ramlibacter.</title>
        <authorList>
            <person name="Lee H.J."/>
            <person name="Lee S.H."/>
            <person name="Lee S.S."/>
            <person name="Lee J.S."/>
            <person name="Kim Y."/>
            <person name="Kim S.C."/>
            <person name="Jeon C.O."/>
        </authorList>
    </citation>
    <scope>NUCLEOTIDE SEQUENCE [LARGE SCALE GENOMIC DNA]</scope>
    <source>
        <strain evidence="8 9">5-10</strain>
    </source>
</reference>
<comment type="similarity">
    <text evidence="1">Belongs to the ABC transporter superfamily.</text>
</comment>
<dbReference type="SMART" id="SM00382">
    <property type="entry name" value="AAA"/>
    <property type="match status" value="1"/>
</dbReference>
<dbReference type="PROSITE" id="PS50893">
    <property type="entry name" value="ABC_TRANSPORTER_2"/>
    <property type="match status" value="1"/>
</dbReference>
<proteinExistence type="inferred from homology"/>
<organism evidence="8 9">
    <name type="scientific">Ramlibacter tataouinensis</name>
    <dbReference type="NCBI Taxonomy" id="94132"/>
    <lineage>
        <taxon>Bacteria</taxon>
        <taxon>Pseudomonadati</taxon>
        <taxon>Pseudomonadota</taxon>
        <taxon>Betaproteobacteria</taxon>
        <taxon>Burkholderiales</taxon>
        <taxon>Comamonadaceae</taxon>
        <taxon>Ramlibacter</taxon>
    </lineage>
</organism>
<dbReference type="PROSITE" id="PS00211">
    <property type="entry name" value="ABC_TRANSPORTER_1"/>
    <property type="match status" value="1"/>
</dbReference>
<dbReference type="PANTHER" id="PTHR43820:SF4">
    <property type="entry name" value="HIGH-AFFINITY BRANCHED-CHAIN AMINO ACID TRANSPORT ATP-BINDING PROTEIN LIVF"/>
    <property type="match status" value="1"/>
</dbReference>
<evidence type="ECO:0000259" key="7">
    <source>
        <dbReference type="PROSITE" id="PS50893"/>
    </source>
</evidence>
<dbReference type="InterPro" id="IPR003593">
    <property type="entry name" value="AAA+_ATPase"/>
</dbReference>
<keyword evidence="9" id="KW-1185">Reference proteome</keyword>
<dbReference type="GO" id="GO:0015807">
    <property type="term" value="P:L-amino acid transport"/>
    <property type="evidence" value="ECO:0007669"/>
    <property type="project" value="TreeGrafter"/>
</dbReference>
<dbReference type="InterPro" id="IPR027417">
    <property type="entry name" value="P-loop_NTPase"/>
</dbReference>
<dbReference type="GO" id="GO:0015658">
    <property type="term" value="F:branched-chain amino acid transmembrane transporter activity"/>
    <property type="evidence" value="ECO:0007669"/>
    <property type="project" value="TreeGrafter"/>
</dbReference>
<dbReference type="RefSeq" id="WP_061501057.1">
    <property type="nucleotide sequence ID" value="NZ_CP010951.1"/>
</dbReference>
<gene>
    <name evidence="8" type="ORF">UC35_15035</name>
</gene>
<name>A0A127JVK7_9BURK</name>
<feature type="domain" description="ABC transporter" evidence="7">
    <location>
        <begin position="6"/>
        <end position="238"/>
    </location>
</feature>
<dbReference type="SUPFAM" id="SSF52540">
    <property type="entry name" value="P-loop containing nucleoside triphosphate hydrolases"/>
    <property type="match status" value="1"/>
</dbReference>
<dbReference type="GO" id="GO:0016887">
    <property type="term" value="F:ATP hydrolysis activity"/>
    <property type="evidence" value="ECO:0007669"/>
    <property type="project" value="InterPro"/>
</dbReference>
<keyword evidence="4" id="KW-0547">Nucleotide-binding</keyword>
<dbReference type="InterPro" id="IPR052156">
    <property type="entry name" value="BCAA_Transport_ATP-bd_LivF"/>
</dbReference>
<dbReference type="PATRIC" id="fig|94132.3.peg.3064"/>
<dbReference type="InterPro" id="IPR003439">
    <property type="entry name" value="ABC_transporter-like_ATP-bd"/>
</dbReference>
<evidence type="ECO:0000256" key="3">
    <source>
        <dbReference type="ARBA" id="ARBA00022475"/>
    </source>
</evidence>
<dbReference type="AlphaFoldDB" id="A0A127JVK7"/>
<evidence type="ECO:0000256" key="1">
    <source>
        <dbReference type="ARBA" id="ARBA00005417"/>
    </source>
</evidence>
<dbReference type="EMBL" id="CP010951">
    <property type="protein sequence ID" value="AMO23935.1"/>
    <property type="molecule type" value="Genomic_DNA"/>
</dbReference>
<keyword evidence="3" id="KW-1003">Cell membrane</keyword>
<evidence type="ECO:0000313" key="8">
    <source>
        <dbReference type="EMBL" id="AMO23935.1"/>
    </source>
</evidence>
<accession>A0A127JVK7</accession>
<keyword evidence="5 8" id="KW-0067">ATP-binding</keyword>
<dbReference type="Proteomes" id="UP000070433">
    <property type="component" value="Chromosome"/>
</dbReference>
<dbReference type="InterPro" id="IPR017871">
    <property type="entry name" value="ABC_transporter-like_CS"/>
</dbReference>
<evidence type="ECO:0000256" key="4">
    <source>
        <dbReference type="ARBA" id="ARBA00022741"/>
    </source>
</evidence>
<evidence type="ECO:0000256" key="2">
    <source>
        <dbReference type="ARBA" id="ARBA00022448"/>
    </source>
</evidence>
<dbReference type="GO" id="GO:0005524">
    <property type="term" value="F:ATP binding"/>
    <property type="evidence" value="ECO:0007669"/>
    <property type="project" value="UniProtKB-KW"/>
</dbReference>
<keyword evidence="3" id="KW-0472">Membrane</keyword>
<protein>
    <submittedName>
        <fullName evidence="8">ABC transporter ATP-binding protein</fullName>
    </submittedName>
</protein>
<dbReference type="OrthoDB" id="9776369at2"/>
<dbReference type="Pfam" id="PF00005">
    <property type="entry name" value="ABC_tran"/>
    <property type="match status" value="1"/>
</dbReference>
<evidence type="ECO:0000256" key="6">
    <source>
        <dbReference type="ARBA" id="ARBA00022970"/>
    </source>
</evidence>
<keyword evidence="2" id="KW-0813">Transport</keyword>
<dbReference type="PANTHER" id="PTHR43820">
    <property type="entry name" value="HIGH-AFFINITY BRANCHED-CHAIN AMINO ACID TRANSPORT ATP-BINDING PROTEIN LIVF"/>
    <property type="match status" value="1"/>
</dbReference>
<dbReference type="Gene3D" id="3.40.50.300">
    <property type="entry name" value="P-loop containing nucleotide triphosphate hydrolases"/>
    <property type="match status" value="1"/>
</dbReference>